<evidence type="ECO:0000256" key="3">
    <source>
        <dbReference type="ARBA" id="ARBA00022801"/>
    </source>
</evidence>
<keyword evidence="3" id="KW-0378">Hydrolase</keyword>
<feature type="compositionally biased region" description="Low complexity" evidence="4">
    <location>
        <begin position="169"/>
        <end position="182"/>
    </location>
</feature>
<name>A0A7T8GNA5_CALRO</name>
<proteinExistence type="predicted"/>
<dbReference type="PANTHER" id="PTHR43270">
    <property type="entry name" value="BETA-ALA-HIS DIPEPTIDASE"/>
    <property type="match status" value="1"/>
</dbReference>
<dbReference type="SUPFAM" id="SSF53187">
    <property type="entry name" value="Zn-dependent exopeptidases"/>
    <property type="match status" value="1"/>
</dbReference>
<dbReference type="GO" id="GO:0006508">
    <property type="term" value="P:proteolysis"/>
    <property type="evidence" value="ECO:0007669"/>
    <property type="project" value="UniProtKB-KW"/>
</dbReference>
<feature type="region of interest" description="Disordered" evidence="4">
    <location>
        <begin position="140"/>
        <end position="190"/>
    </location>
</feature>
<accession>A0A7T8GNA5</accession>
<reference evidence="6" key="1">
    <citation type="submission" date="2021-01" db="EMBL/GenBank/DDBJ databases">
        <title>Caligus Genome Assembly.</title>
        <authorList>
            <person name="Gallardo-Escarate C."/>
        </authorList>
    </citation>
    <scope>NUCLEOTIDE SEQUENCE [LARGE SCALE GENOMIC DNA]</scope>
</reference>
<dbReference type="Proteomes" id="UP000595437">
    <property type="component" value="Chromosome 17"/>
</dbReference>
<dbReference type="AlphaFoldDB" id="A0A7T8GNA5"/>
<protein>
    <submittedName>
        <fullName evidence="5">Cytosolic non-specific dipeptidase</fullName>
    </submittedName>
</protein>
<keyword evidence="6" id="KW-1185">Reference proteome</keyword>
<organism evidence="5 6">
    <name type="scientific">Caligus rogercresseyi</name>
    <name type="common">Sea louse</name>
    <dbReference type="NCBI Taxonomy" id="217165"/>
    <lineage>
        <taxon>Eukaryota</taxon>
        <taxon>Metazoa</taxon>
        <taxon>Ecdysozoa</taxon>
        <taxon>Arthropoda</taxon>
        <taxon>Crustacea</taxon>
        <taxon>Multicrustacea</taxon>
        <taxon>Hexanauplia</taxon>
        <taxon>Copepoda</taxon>
        <taxon>Siphonostomatoida</taxon>
        <taxon>Caligidae</taxon>
        <taxon>Caligus</taxon>
    </lineage>
</organism>
<dbReference type="InterPro" id="IPR051458">
    <property type="entry name" value="Cyt/Met_Dipeptidase"/>
</dbReference>
<dbReference type="OrthoDB" id="7832001at2759"/>
<sequence>MEESGSIGLDELLISRKDTPFMQEVDYVCISDNYWLGKDKPCLTYGLRGVCYFFMEVECCSKDLHSGVFGGTVHEGMADLVAMMNTLLSKEGEILVTGLSDSVAPLTPEEKASYEGIDFDVKDYASDVGTKRLITVRTRGRPSWPVGDTPHSHFTESRAHSATREPRPSSHGKSLGSSPSASCPTKRQKS</sequence>
<gene>
    <name evidence="5" type="ORF">FKW44_022716</name>
</gene>
<keyword evidence="1" id="KW-0645">Protease</keyword>
<dbReference type="GO" id="GO:0046872">
    <property type="term" value="F:metal ion binding"/>
    <property type="evidence" value="ECO:0007669"/>
    <property type="project" value="UniProtKB-KW"/>
</dbReference>
<keyword evidence="2" id="KW-0479">Metal-binding</keyword>
<dbReference type="EMBL" id="CP045906">
    <property type="protein sequence ID" value="QQP34732.1"/>
    <property type="molecule type" value="Genomic_DNA"/>
</dbReference>
<evidence type="ECO:0000256" key="1">
    <source>
        <dbReference type="ARBA" id="ARBA00022670"/>
    </source>
</evidence>
<evidence type="ECO:0000256" key="2">
    <source>
        <dbReference type="ARBA" id="ARBA00022723"/>
    </source>
</evidence>
<evidence type="ECO:0000313" key="6">
    <source>
        <dbReference type="Proteomes" id="UP000595437"/>
    </source>
</evidence>
<dbReference type="GO" id="GO:0008233">
    <property type="term" value="F:peptidase activity"/>
    <property type="evidence" value="ECO:0007669"/>
    <property type="project" value="UniProtKB-KW"/>
</dbReference>
<evidence type="ECO:0000256" key="4">
    <source>
        <dbReference type="SAM" id="MobiDB-lite"/>
    </source>
</evidence>
<dbReference type="PANTHER" id="PTHR43270:SF4">
    <property type="entry name" value="CARNOSINE DIPEPTIDASE 2, ISOFORM A"/>
    <property type="match status" value="1"/>
</dbReference>
<feature type="compositionally biased region" description="Basic and acidic residues" evidence="4">
    <location>
        <begin position="150"/>
        <end position="168"/>
    </location>
</feature>
<dbReference type="Gene3D" id="3.30.70.360">
    <property type="match status" value="1"/>
</dbReference>
<evidence type="ECO:0000313" key="5">
    <source>
        <dbReference type="EMBL" id="QQP34732.1"/>
    </source>
</evidence>